<organism evidence="1 2">
    <name type="scientific">Porites lobata</name>
    <dbReference type="NCBI Taxonomy" id="104759"/>
    <lineage>
        <taxon>Eukaryota</taxon>
        <taxon>Metazoa</taxon>
        <taxon>Cnidaria</taxon>
        <taxon>Anthozoa</taxon>
        <taxon>Hexacorallia</taxon>
        <taxon>Scleractinia</taxon>
        <taxon>Fungiina</taxon>
        <taxon>Poritidae</taxon>
        <taxon>Porites</taxon>
    </lineage>
</organism>
<dbReference type="EMBL" id="CALNXK010000181">
    <property type="protein sequence ID" value="CAH3173368.1"/>
    <property type="molecule type" value="Genomic_DNA"/>
</dbReference>
<gene>
    <name evidence="1" type="ORF">PLOB_00014085</name>
</gene>
<evidence type="ECO:0000313" key="2">
    <source>
        <dbReference type="Proteomes" id="UP001159405"/>
    </source>
</evidence>
<sequence length="99" mass="11326">MNIITYLDNDQLNRPQASQGGVYTHDIPATSPLFKRFPRVFTDSVGALAGEYHMVLDKSARPVQHPPRRIPFAIRERLRETLEELETREIIARVTTPTP</sequence>
<accession>A0ABN8R6D7</accession>
<keyword evidence="2" id="KW-1185">Reference proteome</keyword>
<protein>
    <submittedName>
        <fullName evidence="1">Uncharacterized protein</fullName>
    </submittedName>
</protein>
<name>A0ABN8R6D7_9CNID</name>
<comment type="caution">
    <text evidence="1">The sequence shown here is derived from an EMBL/GenBank/DDBJ whole genome shotgun (WGS) entry which is preliminary data.</text>
</comment>
<proteinExistence type="predicted"/>
<dbReference type="Proteomes" id="UP001159405">
    <property type="component" value="Unassembled WGS sequence"/>
</dbReference>
<reference evidence="1 2" key="1">
    <citation type="submission" date="2022-05" db="EMBL/GenBank/DDBJ databases">
        <authorList>
            <consortium name="Genoscope - CEA"/>
            <person name="William W."/>
        </authorList>
    </citation>
    <scope>NUCLEOTIDE SEQUENCE [LARGE SCALE GENOMIC DNA]</scope>
</reference>
<evidence type="ECO:0000313" key="1">
    <source>
        <dbReference type="EMBL" id="CAH3173368.1"/>
    </source>
</evidence>